<evidence type="ECO:0000313" key="4">
    <source>
        <dbReference type="EMBL" id="KAG8186189.1"/>
    </source>
</evidence>
<dbReference type="AlphaFoldDB" id="A0AAV6UR19"/>
<sequence>METSFPDVYLVSKFPGIASHLKNYLPKECNLVIVPPTDTVKRWDQGIPLSEEIMSRISDAKVLVVDCTYLADILYKLPNAKWIQTTWAGLELLMGKINTNQPPNFTLTRYVDPYFGELMSNYVIAQIINIERGFYLYHDKQKTAEWSRPFFPDFRVLSDLTVGILGAGKLGTAVGKLLKSGGVHVLACVRSPRNSSSESYDKATTDLNEVLGDCDYLCNVLPSTNETKGLLDNDVLQNCKKKPVFINIGRGDIIKESNIIKALKEGWISKAVIDVFESEPLSPESPLWSEPGVIITPHVGAIPRIAGIAEFIAQNYSKYVKGEPLMNVVDWKKGY</sequence>
<dbReference type="InterPro" id="IPR006140">
    <property type="entry name" value="D-isomer_DH_NAD-bd"/>
</dbReference>
<feature type="domain" description="D-isomer specific 2-hydroxyacid dehydrogenase NAD-binding" evidence="3">
    <location>
        <begin position="125"/>
        <end position="300"/>
    </location>
</feature>
<keyword evidence="5" id="KW-1185">Reference proteome</keyword>
<keyword evidence="1" id="KW-0560">Oxidoreductase</keyword>
<proteinExistence type="predicted"/>
<evidence type="ECO:0000256" key="2">
    <source>
        <dbReference type="ARBA" id="ARBA00023027"/>
    </source>
</evidence>
<dbReference type="FunFam" id="3.40.50.720:FF:000363">
    <property type="entry name" value="D-isomer specific 2-hydroxyacid dehydrogenase"/>
    <property type="match status" value="1"/>
</dbReference>
<gene>
    <name evidence="4" type="ORF">JTE90_008719</name>
</gene>
<accession>A0AAV6UR19</accession>
<dbReference type="Proteomes" id="UP000827092">
    <property type="component" value="Unassembled WGS sequence"/>
</dbReference>
<reference evidence="4 5" key="1">
    <citation type="journal article" date="2022" name="Nat. Ecol. Evol.">
        <title>A masculinizing supergene underlies an exaggerated male reproductive morph in a spider.</title>
        <authorList>
            <person name="Hendrickx F."/>
            <person name="De Corte Z."/>
            <person name="Sonet G."/>
            <person name="Van Belleghem S.M."/>
            <person name="Kostlbacher S."/>
            <person name="Vangestel C."/>
        </authorList>
    </citation>
    <scope>NUCLEOTIDE SEQUENCE [LARGE SCALE GENOMIC DNA]</scope>
    <source>
        <strain evidence="4">W744_W776</strain>
    </source>
</reference>
<protein>
    <recommendedName>
        <fullName evidence="3">D-isomer specific 2-hydroxyacid dehydrogenase NAD-binding domain-containing protein</fullName>
    </recommendedName>
</protein>
<evidence type="ECO:0000256" key="1">
    <source>
        <dbReference type="ARBA" id="ARBA00023002"/>
    </source>
</evidence>
<dbReference type="GO" id="GO:0051287">
    <property type="term" value="F:NAD binding"/>
    <property type="evidence" value="ECO:0007669"/>
    <property type="project" value="InterPro"/>
</dbReference>
<keyword evidence="2" id="KW-0520">NAD</keyword>
<dbReference type="PANTHER" id="PTHR43333:SF1">
    <property type="entry name" value="D-ISOMER SPECIFIC 2-HYDROXYACID DEHYDROGENASE NAD-BINDING DOMAIN-CONTAINING PROTEIN"/>
    <property type="match status" value="1"/>
</dbReference>
<dbReference type="Pfam" id="PF02826">
    <property type="entry name" value="2-Hacid_dh_C"/>
    <property type="match status" value="1"/>
</dbReference>
<dbReference type="Gene3D" id="3.40.50.720">
    <property type="entry name" value="NAD(P)-binding Rossmann-like Domain"/>
    <property type="match status" value="2"/>
</dbReference>
<dbReference type="PANTHER" id="PTHR43333">
    <property type="entry name" value="2-HACID_DH_C DOMAIN-CONTAINING PROTEIN"/>
    <property type="match status" value="1"/>
</dbReference>
<dbReference type="InterPro" id="IPR036291">
    <property type="entry name" value="NAD(P)-bd_dom_sf"/>
</dbReference>
<dbReference type="CDD" id="cd05300">
    <property type="entry name" value="2-Hacid_dh_1"/>
    <property type="match status" value="1"/>
</dbReference>
<dbReference type="SUPFAM" id="SSF52283">
    <property type="entry name" value="Formate/glycerate dehydrogenase catalytic domain-like"/>
    <property type="match status" value="1"/>
</dbReference>
<name>A0AAV6UR19_9ARAC</name>
<comment type="caution">
    <text evidence="4">The sequence shown here is derived from an EMBL/GenBank/DDBJ whole genome shotgun (WGS) entry which is preliminary data.</text>
</comment>
<evidence type="ECO:0000313" key="5">
    <source>
        <dbReference type="Proteomes" id="UP000827092"/>
    </source>
</evidence>
<dbReference type="GO" id="GO:0016491">
    <property type="term" value="F:oxidoreductase activity"/>
    <property type="evidence" value="ECO:0007669"/>
    <property type="project" value="UniProtKB-KW"/>
</dbReference>
<evidence type="ECO:0000259" key="3">
    <source>
        <dbReference type="Pfam" id="PF02826"/>
    </source>
</evidence>
<organism evidence="4 5">
    <name type="scientific">Oedothorax gibbosus</name>
    <dbReference type="NCBI Taxonomy" id="931172"/>
    <lineage>
        <taxon>Eukaryota</taxon>
        <taxon>Metazoa</taxon>
        <taxon>Ecdysozoa</taxon>
        <taxon>Arthropoda</taxon>
        <taxon>Chelicerata</taxon>
        <taxon>Arachnida</taxon>
        <taxon>Araneae</taxon>
        <taxon>Araneomorphae</taxon>
        <taxon>Entelegynae</taxon>
        <taxon>Araneoidea</taxon>
        <taxon>Linyphiidae</taxon>
        <taxon>Erigoninae</taxon>
        <taxon>Oedothorax</taxon>
    </lineage>
</organism>
<dbReference type="EMBL" id="JAFNEN010000309">
    <property type="protein sequence ID" value="KAG8186189.1"/>
    <property type="molecule type" value="Genomic_DNA"/>
</dbReference>
<dbReference type="SUPFAM" id="SSF51735">
    <property type="entry name" value="NAD(P)-binding Rossmann-fold domains"/>
    <property type="match status" value="1"/>
</dbReference>